<comment type="caution">
    <text evidence="2">The sequence shown here is derived from an EMBL/GenBank/DDBJ whole genome shotgun (WGS) entry which is preliminary data.</text>
</comment>
<keyword evidence="3" id="KW-1185">Reference proteome</keyword>
<dbReference type="CDD" id="cd18186">
    <property type="entry name" value="BTB_POZ_ZBTB_KLHL-like"/>
    <property type="match status" value="1"/>
</dbReference>
<dbReference type="AlphaFoldDB" id="A0A9P4LMY2"/>
<dbReference type="Pfam" id="PF00651">
    <property type="entry name" value="BTB"/>
    <property type="match status" value="1"/>
</dbReference>
<dbReference type="InterPro" id="IPR000210">
    <property type="entry name" value="BTB/POZ_dom"/>
</dbReference>
<evidence type="ECO:0000313" key="3">
    <source>
        <dbReference type="Proteomes" id="UP000799777"/>
    </source>
</evidence>
<dbReference type="PANTHER" id="PTHR47843:SF2">
    <property type="entry name" value="BTB DOMAIN-CONTAINING PROTEIN"/>
    <property type="match status" value="1"/>
</dbReference>
<dbReference type="Gene3D" id="3.30.710.10">
    <property type="entry name" value="Potassium Channel Kv1.1, Chain A"/>
    <property type="match status" value="1"/>
</dbReference>
<dbReference type="PANTHER" id="PTHR47843">
    <property type="entry name" value="BTB DOMAIN-CONTAINING PROTEIN-RELATED"/>
    <property type="match status" value="1"/>
</dbReference>
<organism evidence="2 3">
    <name type="scientific">Setomelanomma holmii</name>
    <dbReference type="NCBI Taxonomy" id="210430"/>
    <lineage>
        <taxon>Eukaryota</taxon>
        <taxon>Fungi</taxon>
        <taxon>Dikarya</taxon>
        <taxon>Ascomycota</taxon>
        <taxon>Pezizomycotina</taxon>
        <taxon>Dothideomycetes</taxon>
        <taxon>Pleosporomycetidae</taxon>
        <taxon>Pleosporales</taxon>
        <taxon>Pleosporineae</taxon>
        <taxon>Phaeosphaeriaceae</taxon>
        <taxon>Setomelanomma</taxon>
    </lineage>
</organism>
<dbReference type="InterPro" id="IPR011333">
    <property type="entry name" value="SKP1/BTB/POZ_sf"/>
</dbReference>
<dbReference type="SUPFAM" id="SSF54695">
    <property type="entry name" value="POZ domain"/>
    <property type="match status" value="1"/>
</dbReference>
<feature type="non-terminal residue" evidence="2">
    <location>
        <position position="124"/>
    </location>
</feature>
<accession>A0A9P4LMY2</accession>
<feature type="domain" description="BTB" evidence="1">
    <location>
        <begin position="6"/>
        <end position="77"/>
    </location>
</feature>
<evidence type="ECO:0000259" key="1">
    <source>
        <dbReference type="PROSITE" id="PS50097"/>
    </source>
</evidence>
<sequence>SYMHSPVIRVIVGEDPDTEEFFVHQDLICPGSEFFQNAMNEPWLEAEQRKVTLPKEEPDTFAVYMGLLYTYKVPIKGPASTPEAYAEYTILAQLYVLAEMLIDVKTKDIVLPASTARSKERFGD</sequence>
<proteinExistence type="predicted"/>
<name>A0A9P4LMY2_9PLEO</name>
<dbReference type="PROSITE" id="PS50097">
    <property type="entry name" value="BTB"/>
    <property type="match status" value="1"/>
</dbReference>
<reference evidence="2" key="1">
    <citation type="journal article" date="2020" name="Stud. Mycol.">
        <title>101 Dothideomycetes genomes: a test case for predicting lifestyles and emergence of pathogens.</title>
        <authorList>
            <person name="Haridas S."/>
            <person name="Albert R."/>
            <person name="Binder M."/>
            <person name="Bloem J."/>
            <person name="Labutti K."/>
            <person name="Salamov A."/>
            <person name="Andreopoulos B."/>
            <person name="Baker S."/>
            <person name="Barry K."/>
            <person name="Bills G."/>
            <person name="Bluhm B."/>
            <person name="Cannon C."/>
            <person name="Castanera R."/>
            <person name="Culley D."/>
            <person name="Daum C."/>
            <person name="Ezra D."/>
            <person name="Gonzalez J."/>
            <person name="Henrissat B."/>
            <person name="Kuo A."/>
            <person name="Liang C."/>
            <person name="Lipzen A."/>
            <person name="Lutzoni F."/>
            <person name="Magnuson J."/>
            <person name="Mondo S."/>
            <person name="Nolan M."/>
            <person name="Ohm R."/>
            <person name="Pangilinan J."/>
            <person name="Park H.-J."/>
            <person name="Ramirez L."/>
            <person name="Alfaro M."/>
            <person name="Sun H."/>
            <person name="Tritt A."/>
            <person name="Yoshinaga Y."/>
            <person name="Zwiers L.-H."/>
            <person name="Turgeon B."/>
            <person name="Goodwin S."/>
            <person name="Spatafora J."/>
            <person name="Crous P."/>
            <person name="Grigoriev I."/>
        </authorList>
    </citation>
    <scope>NUCLEOTIDE SEQUENCE</scope>
    <source>
        <strain evidence="2">CBS 110217</strain>
    </source>
</reference>
<evidence type="ECO:0000313" key="2">
    <source>
        <dbReference type="EMBL" id="KAF2033226.1"/>
    </source>
</evidence>
<protein>
    <recommendedName>
        <fullName evidence="1">BTB domain-containing protein</fullName>
    </recommendedName>
</protein>
<feature type="non-terminal residue" evidence="2">
    <location>
        <position position="1"/>
    </location>
</feature>
<dbReference type="OrthoDB" id="1022638at2759"/>
<dbReference type="EMBL" id="ML978167">
    <property type="protein sequence ID" value="KAF2033226.1"/>
    <property type="molecule type" value="Genomic_DNA"/>
</dbReference>
<dbReference type="Proteomes" id="UP000799777">
    <property type="component" value="Unassembled WGS sequence"/>
</dbReference>
<gene>
    <name evidence="2" type="ORF">EK21DRAFT_45165</name>
</gene>